<dbReference type="Proteomes" id="UP000023152">
    <property type="component" value="Unassembled WGS sequence"/>
</dbReference>
<keyword evidence="2" id="KW-1185">Reference proteome</keyword>
<sequence length="325" mass="37013">MVSLEELAADQAQSPNKWNLSEKWKDFQDVTLRNLTSGSSSQGSSSSQNYGWGGHGSVASDFHNHVEEYDNSEPNDVSKEWFNSVIFKPTHDLLFHVLVTDHAIRIHAMRRSLLSLFTQVSLHNIVVPKEFEQILHICLSLRPHPAAELDPVNSMKPTDITGRLVRCLRDEQTKPDREKYYLHTLMSCSQTILRNLCINQQLFRKNTKKRGDNNVVVDQDGSSVNRNPVPVHGRSSRNYGYGYGGYNPGYVDEEVHVKALTYEWPGAEKMKLIVSSDPSLTNMGTTFVSVYQDQNKKKLLAKFTVNPFDFTKHVQVIEGSKFYYT</sequence>
<accession>X6LKX1</accession>
<dbReference type="EMBL" id="ASPP01036919">
    <property type="protein sequence ID" value="ETO02006.1"/>
    <property type="molecule type" value="Genomic_DNA"/>
</dbReference>
<dbReference type="AlphaFoldDB" id="X6LKX1"/>
<proteinExistence type="predicted"/>
<name>X6LKX1_RETFI</name>
<protein>
    <submittedName>
        <fullName evidence="1">Uncharacterized protein</fullName>
    </submittedName>
</protein>
<evidence type="ECO:0000313" key="1">
    <source>
        <dbReference type="EMBL" id="ETO02006.1"/>
    </source>
</evidence>
<organism evidence="1 2">
    <name type="scientific">Reticulomyxa filosa</name>
    <dbReference type="NCBI Taxonomy" id="46433"/>
    <lineage>
        <taxon>Eukaryota</taxon>
        <taxon>Sar</taxon>
        <taxon>Rhizaria</taxon>
        <taxon>Retaria</taxon>
        <taxon>Foraminifera</taxon>
        <taxon>Monothalamids</taxon>
        <taxon>Reticulomyxidae</taxon>
        <taxon>Reticulomyxa</taxon>
    </lineage>
</organism>
<comment type="caution">
    <text evidence="1">The sequence shown here is derived from an EMBL/GenBank/DDBJ whole genome shotgun (WGS) entry which is preliminary data.</text>
</comment>
<evidence type="ECO:0000313" key="2">
    <source>
        <dbReference type="Proteomes" id="UP000023152"/>
    </source>
</evidence>
<gene>
    <name evidence="1" type="ORF">RFI_35433</name>
</gene>
<feature type="non-terminal residue" evidence="1">
    <location>
        <position position="325"/>
    </location>
</feature>
<reference evidence="1 2" key="1">
    <citation type="journal article" date="2013" name="Curr. Biol.">
        <title>The Genome of the Foraminiferan Reticulomyxa filosa.</title>
        <authorList>
            <person name="Glockner G."/>
            <person name="Hulsmann N."/>
            <person name="Schleicher M."/>
            <person name="Noegel A.A."/>
            <person name="Eichinger L."/>
            <person name="Gallinger C."/>
            <person name="Pawlowski J."/>
            <person name="Sierra R."/>
            <person name="Euteneuer U."/>
            <person name="Pillet L."/>
            <person name="Moustafa A."/>
            <person name="Platzer M."/>
            <person name="Groth M."/>
            <person name="Szafranski K."/>
            <person name="Schliwa M."/>
        </authorList>
    </citation>
    <scope>NUCLEOTIDE SEQUENCE [LARGE SCALE GENOMIC DNA]</scope>
</reference>